<protein>
    <recommendedName>
        <fullName evidence="6">50S ribosomal protein L28</fullName>
    </recommendedName>
</protein>
<dbReference type="AlphaFoldDB" id="A0A0G0D2Z8"/>
<evidence type="ECO:0000313" key="5">
    <source>
        <dbReference type="Proteomes" id="UP000034176"/>
    </source>
</evidence>
<comment type="caution">
    <text evidence="4">The sequence shown here is derived from an EMBL/GenBank/DDBJ whole genome shotgun (WGS) entry which is preliminary data.</text>
</comment>
<dbReference type="GO" id="GO:0003735">
    <property type="term" value="F:structural constituent of ribosome"/>
    <property type="evidence" value="ECO:0007669"/>
    <property type="project" value="InterPro"/>
</dbReference>
<reference evidence="4 5" key="1">
    <citation type="journal article" date="2015" name="Nature">
        <title>rRNA introns, odd ribosomes, and small enigmatic genomes across a large radiation of phyla.</title>
        <authorList>
            <person name="Brown C.T."/>
            <person name="Hug L.A."/>
            <person name="Thomas B.C."/>
            <person name="Sharon I."/>
            <person name="Castelle C.J."/>
            <person name="Singh A."/>
            <person name="Wilkins M.J."/>
            <person name="Williams K.H."/>
            <person name="Banfield J.F."/>
        </authorList>
    </citation>
    <scope>NUCLEOTIDE SEQUENCE [LARGE SCALE GENOMIC DNA]</scope>
</reference>
<dbReference type="Proteomes" id="UP000034176">
    <property type="component" value="Unassembled WGS sequence"/>
</dbReference>
<dbReference type="InterPro" id="IPR034704">
    <property type="entry name" value="Ribosomal_bL28/bL31-like_sf"/>
</dbReference>
<dbReference type="InterPro" id="IPR037147">
    <property type="entry name" value="Ribosomal_bL28_sf"/>
</dbReference>
<gene>
    <name evidence="4" type="ORF">UR52_C0028G0006</name>
</gene>
<evidence type="ECO:0000256" key="1">
    <source>
        <dbReference type="ARBA" id="ARBA00022980"/>
    </source>
</evidence>
<proteinExistence type="predicted"/>
<name>A0A0G0D2Z8_9BACT</name>
<accession>A0A0G0D2Z8</accession>
<dbReference type="EMBL" id="LBPN01000028">
    <property type="protein sequence ID" value="KKP57605.1"/>
    <property type="molecule type" value="Genomic_DNA"/>
</dbReference>
<sequence length="77" mass="8574">MSMRGQHHKGVAGGTWKHKAQKSVKLNKVNLHKIKAMYEGQVEQVKLCTDCISKLRKDGKLKSGIIKINYITVKAAA</sequence>
<organism evidence="4 5">
    <name type="scientific">Candidatus Gottesmanbacteria bacterium GW2011_GWA1_34_13</name>
    <dbReference type="NCBI Taxonomy" id="1618434"/>
    <lineage>
        <taxon>Bacteria</taxon>
        <taxon>Candidatus Gottesmaniibacteriota</taxon>
    </lineage>
</organism>
<evidence type="ECO:0008006" key="6">
    <source>
        <dbReference type="Google" id="ProtNLM"/>
    </source>
</evidence>
<dbReference type="SUPFAM" id="SSF143800">
    <property type="entry name" value="L28p-like"/>
    <property type="match status" value="1"/>
</dbReference>
<keyword evidence="2" id="KW-0687">Ribonucleoprotein</keyword>
<dbReference type="GO" id="GO:0005840">
    <property type="term" value="C:ribosome"/>
    <property type="evidence" value="ECO:0007669"/>
    <property type="project" value="UniProtKB-KW"/>
</dbReference>
<dbReference type="Gene3D" id="2.30.170.40">
    <property type="entry name" value="Ribosomal protein L28/L24"/>
    <property type="match status" value="1"/>
</dbReference>
<evidence type="ECO:0000313" key="4">
    <source>
        <dbReference type="EMBL" id="KKP57605.1"/>
    </source>
</evidence>
<keyword evidence="1" id="KW-0689">Ribosomal protein</keyword>
<evidence type="ECO:0000256" key="2">
    <source>
        <dbReference type="ARBA" id="ARBA00023274"/>
    </source>
</evidence>
<evidence type="ECO:0000256" key="3">
    <source>
        <dbReference type="SAM" id="MobiDB-lite"/>
    </source>
</evidence>
<feature type="region of interest" description="Disordered" evidence="3">
    <location>
        <begin position="1"/>
        <end position="22"/>
    </location>
</feature>
<dbReference type="GO" id="GO:1990904">
    <property type="term" value="C:ribonucleoprotein complex"/>
    <property type="evidence" value="ECO:0007669"/>
    <property type="project" value="UniProtKB-KW"/>
</dbReference>